<proteinExistence type="predicted"/>
<protein>
    <recommendedName>
        <fullName evidence="2">Dit-like phage tail protein N-terminal domain-containing protein</fullName>
    </recommendedName>
</protein>
<accession>A0A5S9MGS7</accession>
<name>A0A5S9MGS7_BACIA</name>
<dbReference type="Proteomes" id="UP000464658">
    <property type="component" value="Chromosome"/>
</dbReference>
<dbReference type="EMBL" id="AP021906">
    <property type="protein sequence ID" value="BBP91842.1"/>
    <property type="molecule type" value="Genomic_DNA"/>
</dbReference>
<feature type="domain" description="Dit-like phage tail protein N-terminal" evidence="2">
    <location>
        <begin position="56"/>
        <end position="143"/>
    </location>
</feature>
<reference evidence="3 4" key="1">
    <citation type="submission" date="2019-12" db="EMBL/GenBank/DDBJ databases">
        <title>Full genome sequence of a Bacillus safensis strain isolated from commercially available natto in Indonesia.</title>
        <authorList>
            <person name="Yoshida M."/>
            <person name="Uomi M."/>
            <person name="Waturangi D."/>
            <person name="Ekaputri J.J."/>
            <person name="Setiamarga D.H.E."/>
        </authorList>
    </citation>
    <scope>NUCLEOTIDE SEQUENCE [LARGE SCALE GENOMIC DNA]</scope>
    <source>
        <strain evidence="3 4">IDN1</strain>
    </source>
</reference>
<feature type="region of interest" description="Disordered" evidence="1">
    <location>
        <begin position="140"/>
        <end position="164"/>
    </location>
</feature>
<dbReference type="InterPro" id="IPR048494">
    <property type="entry name" value="Dit-like_N"/>
</dbReference>
<sequence>MGKSVYQLWISQGKDKLRFPVLPSELEITNNVQNETVKVASFGELTFIDVPSAKQVSFTSLFPKKYSPIAEYKSIPSPENAIAKIERMMRSKKSVRLIVTGTKINMTCSIESFTHKEGSYDIGDREFTIELKEYKTASPRKIKRKKKKSKTNEKETTFKNTTKNVHRQKRGYAMGHFWQVLWRQYKMAAYLECQ</sequence>
<dbReference type="Pfam" id="PF21821">
    <property type="entry name" value="Dit_like"/>
    <property type="match status" value="1"/>
</dbReference>
<evidence type="ECO:0000259" key="2">
    <source>
        <dbReference type="Pfam" id="PF21821"/>
    </source>
</evidence>
<evidence type="ECO:0000313" key="4">
    <source>
        <dbReference type="Proteomes" id="UP000464658"/>
    </source>
</evidence>
<organism evidence="3 4">
    <name type="scientific">Bacillus safensis</name>
    <dbReference type="NCBI Taxonomy" id="561879"/>
    <lineage>
        <taxon>Bacteria</taxon>
        <taxon>Bacillati</taxon>
        <taxon>Bacillota</taxon>
        <taxon>Bacilli</taxon>
        <taxon>Bacillales</taxon>
        <taxon>Bacillaceae</taxon>
        <taxon>Bacillus</taxon>
    </lineage>
</organism>
<gene>
    <name evidence="3" type="ORF">BsIDN1_54600</name>
</gene>
<evidence type="ECO:0000256" key="1">
    <source>
        <dbReference type="SAM" id="MobiDB-lite"/>
    </source>
</evidence>
<evidence type="ECO:0000313" key="3">
    <source>
        <dbReference type="EMBL" id="BBP91842.1"/>
    </source>
</evidence>
<dbReference type="AlphaFoldDB" id="A0A5S9MGS7"/>
<feature type="compositionally biased region" description="Basic residues" evidence="1">
    <location>
        <begin position="140"/>
        <end position="149"/>
    </location>
</feature>